<dbReference type="RefSeq" id="WP_154467930.1">
    <property type="nucleotide sequence ID" value="NZ_VUMI01000067.1"/>
</dbReference>
<dbReference type="Proteomes" id="UP000436047">
    <property type="component" value="Unassembled WGS sequence"/>
</dbReference>
<proteinExistence type="predicted"/>
<organism evidence="1 2">
    <name type="scientific">Eisenbergiella porci</name>
    <dbReference type="NCBI Taxonomy" id="2652274"/>
    <lineage>
        <taxon>Bacteria</taxon>
        <taxon>Bacillati</taxon>
        <taxon>Bacillota</taxon>
        <taxon>Clostridia</taxon>
        <taxon>Lachnospirales</taxon>
        <taxon>Lachnospiraceae</taxon>
        <taxon>Eisenbergiella</taxon>
    </lineage>
</organism>
<comment type="caution">
    <text evidence="1">The sequence shown here is derived from an EMBL/GenBank/DDBJ whole genome shotgun (WGS) entry which is preliminary data.</text>
</comment>
<keyword evidence="2" id="KW-1185">Reference proteome</keyword>
<dbReference type="AlphaFoldDB" id="A0A6N7WPT7"/>
<protein>
    <submittedName>
        <fullName evidence="1">Uncharacterized protein</fullName>
    </submittedName>
</protein>
<dbReference type="GeneID" id="86056382"/>
<evidence type="ECO:0000313" key="1">
    <source>
        <dbReference type="EMBL" id="MSS91478.1"/>
    </source>
</evidence>
<evidence type="ECO:0000313" key="2">
    <source>
        <dbReference type="Proteomes" id="UP000436047"/>
    </source>
</evidence>
<dbReference type="EMBL" id="VUMI01000067">
    <property type="protein sequence ID" value="MSS91478.1"/>
    <property type="molecule type" value="Genomic_DNA"/>
</dbReference>
<reference evidence="1 2" key="1">
    <citation type="submission" date="2019-08" db="EMBL/GenBank/DDBJ databases">
        <title>In-depth cultivation of the pig gut microbiome towards novel bacterial diversity and tailored functional studies.</title>
        <authorList>
            <person name="Wylensek D."/>
            <person name="Hitch T.C.A."/>
            <person name="Clavel T."/>
        </authorList>
    </citation>
    <scope>NUCLEOTIDE SEQUENCE [LARGE SCALE GENOMIC DNA]</scope>
    <source>
        <strain evidence="1 2">WCA-389-WT-23B</strain>
    </source>
</reference>
<sequence>MIKRQISFLFEDLGYCKDVFRTIAEPVRYYNRDTESGAWYSSTPDWHENDSLIREDVIFEVISDGTVCALDGNGSFEGKKPFVPFYQFQQSLVQSVHAQHPQLKGYEAMKEKLLSLPGAKEAIGHGWYWENWVFAIDVENATEEAVDSAQWLNNQYDILAVHYTHKPTGFVFINYRFRSKKLKPKSTSHDLLLYDWENK</sequence>
<accession>A0A6N7WPT7</accession>
<gene>
    <name evidence="1" type="ORF">FYJ45_25585</name>
</gene>
<name>A0A6N7WPT7_9FIRM</name>